<evidence type="ECO:0000256" key="3">
    <source>
        <dbReference type="ARBA" id="ARBA00022729"/>
    </source>
</evidence>
<proteinExistence type="inferred from homology"/>
<keyword evidence="3" id="KW-0732">Signal</keyword>
<feature type="domain" description="Solute-binding protein family 3/N-terminal" evidence="5">
    <location>
        <begin position="35"/>
        <end position="274"/>
    </location>
</feature>
<dbReference type="InterPro" id="IPR006311">
    <property type="entry name" value="TAT_signal"/>
</dbReference>
<dbReference type="GO" id="GO:0030313">
    <property type="term" value="C:cell envelope"/>
    <property type="evidence" value="ECO:0007669"/>
    <property type="project" value="UniProtKB-SubCell"/>
</dbReference>
<dbReference type="AlphaFoldDB" id="A0A9E6RB90"/>
<evidence type="ECO:0000256" key="4">
    <source>
        <dbReference type="RuleBase" id="RU003744"/>
    </source>
</evidence>
<dbReference type="KEGG" id="cmet:K6K41_05425"/>
<dbReference type="InterPro" id="IPR018313">
    <property type="entry name" value="SBP_3_CS"/>
</dbReference>
<organism evidence="6 7">
    <name type="scientific">Chenggangzhangella methanolivorans</name>
    <dbReference type="NCBI Taxonomy" id="1437009"/>
    <lineage>
        <taxon>Bacteria</taxon>
        <taxon>Pseudomonadati</taxon>
        <taxon>Pseudomonadota</taxon>
        <taxon>Alphaproteobacteria</taxon>
        <taxon>Hyphomicrobiales</taxon>
        <taxon>Methylopilaceae</taxon>
        <taxon>Chenggangzhangella</taxon>
    </lineage>
</organism>
<comment type="subcellular location">
    <subcellularLocation>
        <location evidence="1">Cell envelope</location>
    </subcellularLocation>
</comment>
<sequence length="284" mass="30196">MRGIDRRLFLGALAGAGLAAPAVARPLDEVTASGILRVALYRDNAPFSDDAGGKPVGIDVDVAKRIAQTIGVKPEIRIVEASENVDGDFRLNLWRGDLAGSTLADLMLSVPADKLLQMRNELVFFTAPYVEQRLAIAYRAGVVEGGFQDLQDIAGKSVAVEGTSPVDALIGFANGGTLRESIRHYRNFGDAADAFRSGETQFLAGARSAIESTLAKAGVKDAELKDLAGSNLIRPRWELCGAVKTDSRDLAYRIGEALAEMRASGEMEKIFAAHGASFTPPAGY</sequence>
<evidence type="ECO:0000256" key="1">
    <source>
        <dbReference type="ARBA" id="ARBA00004196"/>
    </source>
</evidence>
<dbReference type="PROSITE" id="PS51318">
    <property type="entry name" value="TAT"/>
    <property type="match status" value="1"/>
</dbReference>
<reference evidence="6" key="1">
    <citation type="submission" date="2021-08" db="EMBL/GenBank/DDBJ databases">
        <authorList>
            <person name="Zhang H."/>
            <person name="Xu M."/>
            <person name="Yu Z."/>
            <person name="Yang L."/>
            <person name="Cai Y."/>
        </authorList>
    </citation>
    <scope>NUCLEOTIDE SEQUENCE</scope>
    <source>
        <strain evidence="6">CHL1</strain>
    </source>
</reference>
<comment type="similarity">
    <text evidence="2 4">Belongs to the bacterial solute-binding protein 3 family.</text>
</comment>
<gene>
    <name evidence="6" type="ORF">K6K41_05425</name>
</gene>
<dbReference type="RefSeq" id="WP_261404254.1">
    <property type="nucleotide sequence ID" value="NZ_CP081869.1"/>
</dbReference>
<dbReference type="PROSITE" id="PS01039">
    <property type="entry name" value="SBP_BACTERIAL_3"/>
    <property type="match status" value="1"/>
</dbReference>
<dbReference type="PANTHER" id="PTHR35936">
    <property type="entry name" value="MEMBRANE-BOUND LYTIC MUREIN TRANSGLYCOSYLASE F"/>
    <property type="match status" value="1"/>
</dbReference>
<dbReference type="Proteomes" id="UP000825701">
    <property type="component" value="Chromosome"/>
</dbReference>
<dbReference type="InterPro" id="IPR001638">
    <property type="entry name" value="Solute-binding_3/MltF_N"/>
</dbReference>
<protein>
    <submittedName>
        <fullName evidence="6">Transporter substrate-binding domain-containing protein</fullName>
    </submittedName>
</protein>
<accession>A0A9E6RB90</accession>
<dbReference type="EMBL" id="CP081869">
    <property type="protein sequence ID" value="QZO01032.1"/>
    <property type="molecule type" value="Genomic_DNA"/>
</dbReference>
<dbReference type="Pfam" id="PF00497">
    <property type="entry name" value="SBP_bac_3"/>
    <property type="match status" value="1"/>
</dbReference>
<evidence type="ECO:0000256" key="2">
    <source>
        <dbReference type="ARBA" id="ARBA00010333"/>
    </source>
</evidence>
<dbReference type="Gene3D" id="3.40.190.10">
    <property type="entry name" value="Periplasmic binding protein-like II"/>
    <property type="match status" value="2"/>
</dbReference>
<evidence type="ECO:0000313" key="7">
    <source>
        <dbReference type="Proteomes" id="UP000825701"/>
    </source>
</evidence>
<dbReference type="SUPFAM" id="SSF53850">
    <property type="entry name" value="Periplasmic binding protein-like II"/>
    <property type="match status" value="1"/>
</dbReference>
<name>A0A9E6RB90_9HYPH</name>
<keyword evidence="7" id="KW-1185">Reference proteome</keyword>
<dbReference type="SMART" id="SM00062">
    <property type="entry name" value="PBPb"/>
    <property type="match status" value="1"/>
</dbReference>
<evidence type="ECO:0000259" key="5">
    <source>
        <dbReference type="SMART" id="SM00062"/>
    </source>
</evidence>
<evidence type="ECO:0000313" key="6">
    <source>
        <dbReference type="EMBL" id="QZO01032.1"/>
    </source>
</evidence>